<evidence type="ECO:0000313" key="1">
    <source>
        <dbReference type="EMBL" id="KAH9290549.1"/>
    </source>
</evidence>
<name>A0AA38C4B0_TAXCH</name>
<dbReference type="EMBL" id="JAHRHJ020003813">
    <property type="protein sequence ID" value="KAH9290549.1"/>
    <property type="molecule type" value="Genomic_DNA"/>
</dbReference>
<protein>
    <submittedName>
        <fullName evidence="1">Uncharacterized protein</fullName>
    </submittedName>
</protein>
<comment type="caution">
    <text evidence="1">The sequence shown here is derived from an EMBL/GenBank/DDBJ whole genome shotgun (WGS) entry which is preliminary data.</text>
</comment>
<keyword evidence="2" id="KW-1185">Reference proteome</keyword>
<sequence>TKDPLNIQKVVKEADPSIHHNTPYKELVVSGFPEVNDFEAEDENENENPDLEE</sequence>
<reference evidence="1 2" key="1">
    <citation type="journal article" date="2021" name="Nat. Plants">
        <title>The Taxus genome provides insights into paclitaxel biosynthesis.</title>
        <authorList>
            <person name="Xiong X."/>
            <person name="Gou J."/>
            <person name="Liao Q."/>
            <person name="Li Y."/>
            <person name="Zhou Q."/>
            <person name="Bi G."/>
            <person name="Li C."/>
            <person name="Du R."/>
            <person name="Wang X."/>
            <person name="Sun T."/>
            <person name="Guo L."/>
            <person name="Liang H."/>
            <person name="Lu P."/>
            <person name="Wu Y."/>
            <person name="Zhang Z."/>
            <person name="Ro D.K."/>
            <person name="Shang Y."/>
            <person name="Huang S."/>
            <person name="Yan J."/>
        </authorList>
    </citation>
    <scope>NUCLEOTIDE SEQUENCE [LARGE SCALE GENOMIC DNA]</scope>
    <source>
        <strain evidence="1">Ta-2019</strain>
    </source>
</reference>
<proteinExistence type="predicted"/>
<accession>A0AA38C4B0</accession>
<feature type="non-terminal residue" evidence="1">
    <location>
        <position position="1"/>
    </location>
</feature>
<dbReference type="AlphaFoldDB" id="A0AA38C4B0"/>
<evidence type="ECO:0000313" key="2">
    <source>
        <dbReference type="Proteomes" id="UP000824469"/>
    </source>
</evidence>
<feature type="non-terminal residue" evidence="1">
    <location>
        <position position="53"/>
    </location>
</feature>
<dbReference type="Proteomes" id="UP000824469">
    <property type="component" value="Unassembled WGS sequence"/>
</dbReference>
<gene>
    <name evidence="1" type="ORF">KI387_034666</name>
</gene>
<organism evidence="1 2">
    <name type="scientific">Taxus chinensis</name>
    <name type="common">Chinese yew</name>
    <name type="synonym">Taxus wallichiana var. chinensis</name>
    <dbReference type="NCBI Taxonomy" id="29808"/>
    <lineage>
        <taxon>Eukaryota</taxon>
        <taxon>Viridiplantae</taxon>
        <taxon>Streptophyta</taxon>
        <taxon>Embryophyta</taxon>
        <taxon>Tracheophyta</taxon>
        <taxon>Spermatophyta</taxon>
        <taxon>Pinopsida</taxon>
        <taxon>Pinidae</taxon>
        <taxon>Conifers II</taxon>
        <taxon>Cupressales</taxon>
        <taxon>Taxaceae</taxon>
        <taxon>Taxus</taxon>
    </lineage>
</organism>